<dbReference type="EMBL" id="NRSJ01000002">
    <property type="protein sequence ID" value="MBK1703345.1"/>
    <property type="molecule type" value="Genomic_DNA"/>
</dbReference>
<reference evidence="17" key="1">
    <citation type="submission" date="2017-08" db="EMBL/GenBank/DDBJ databases">
        <authorList>
            <person name="Imhoff J.F."/>
            <person name="Rahn T."/>
            <person name="Kuenzel S."/>
            <person name="Neulinger S.C."/>
        </authorList>
    </citation>
    <scope>NUCLEOTIDE SEQUENCE</scope>
    <source>
        <strain evidence="17">DSM 11080</strain>
    </source>
</reference>
<evidence type="ECO:0000256" key="10">
    <source>
        <dbReference type="ARBA" id="ARBA00023143"/>
    </source>
</evidence>
<comment type="caution">
    <text evidence="17">The sequence shown here is derived from an EMBL/GenBank/DDBJ whole genome shotgun (WGS) entry which is preliminary data.</text>
</comment>
<evidence type="ECO:0000313" key="17">
    <source>
        <dbReference type="EMBL" id="MBK1703345.1"/>
    </source>
</evidence>
<keyword evidence="7 14" id="KW-0812">Transmembrane</keyword>
<evidence type="ECO:0000259" key="16">
    <source>
        <dbReference type="Pfam" id="PF08345"/>
    </source>
</evidence>
<keyword evidence="18" id="KW-1185">Reference proteome</keyword>
<dbReference type="GO" id="GO:0009431">
    <property type="term" value="C:bacterial-type flagellum basal body, MS ring"/>
    <property type="evidence" value="ECO:0007669"/>
    <property type="project" value="InterPro"/>
</dbReference>
<dbReference type="AlphaFoldDB" id="A0AAJ0U1W2"/>
<keyword evidence="9 14" id="KW-0472">Membrane</keyword>
<evidence type="ECO:0000256" key="8">
    <source>
        <dbReference type="ARBA" id="ARBA00022989"/>
    </source>
</evidence>
<keyword evidence="6" id="KW-1003">Cell membrane</keyword>
<evidence type="ECO:0000256" key="3">
    <source>
        <dbReference type="ARBA" id="ARBA00004651"/>
    </source>
</evidence>
<sequence length="607" mass="66421">MTNGTTTAAQPDAAQAGGAQAGAAQAGAPAGDARTGNAAATKGWRQRLSGLLRGGPLAGLIIAGAATIAIAAALLLWSQAPDYRVLYSNLNEADGGAIITELDARGVPYKFSQGGQALLVPGDQVHSLRLQLAQQGLPRGGNIGFELMEDQPFGISQFAEQINYQRGLEGELSRSIESLAPVERARVHLAMAQESVFVRDREPAKASVVLTLLGSRTLSQAQVDAITHMVSHSVPELAADQVTVVDQRGRMLSQDQPPDGPNGTQLVYQNEVERTYQRRIENILMPIFGRERVRAQVSAQIDFSRREETSEQYAPNQPPNEAAVRSRQSNVSYTGDDDLVGGIPGALSNTPPGVAPSPIDLPPPDEDEEQTAADEEANADGEEEDGEAPPSPFAGTKSLERDDVVNYEVDRSVTHVRHQHGQLRRLSAAVVVDYHREQDETGAWQQVPLSDEELAQIERLARQAMGFSAERGDSIEVVNSPFTGLDMHGATEWWRDPELIELAKMLGQPLFVLLVLLLLYFLILRPFIKHYTRPPQPPEPEFSTTVGDEDAEGKESEEEDEDAVVYEKKRRRDKAQSYQQKLGDLREKAMTDPRMVALIIRNWLRNT</sequence>
<evidence type="ECO:0000256" key="4">
    <source>
        <dbReference type="ARBA" id="ARBA00007971"/>
    </source>
</evidence>
<feature type="domain" description="Flagellar M-ring N-terminal" evidence="15">
    <location>
        <begin position="79"/>
        <end position="254"/>
    </location>
</feature>
<accession>A0AAJ0U1W2</accession>
<feature type="compositionally biased region" description="Pro residues" evidence="13">
    <location>
        <begin position="353"/>
        <end position="362"/>
    </location>
</feature>
<feature type="compositionally biased region" description="Low complexity" evidence="13">
    <location>
        <begin position="8"/>
        <end position="33"/>
    </location>
</feature>
<evidence type="ECO:0000256" key="2">
    <source>
        <dbReference type="ARBA" id="ARBA00004117"/>
    </source>
</evidence>
<protein>
    <recommendedName>
        <fullName evidence="5 12">Flagellar M-ring protein</fullName>
    </recommendedName>
</protein>
<feature type="compositionally biased region" description="Acidic residues" evidence="13">
    <location>
        <begin position="363"/>
        <end position="387"/>
    </location>
</feature>
<evidence type="ECO:0000256" key="7">
    <source>
        <dbReference type="ARBA" id="ARBA00022692"/>
    </source>
</evidence>
<dbReference type="GO" id="GO:0005886">
    <property type="term" value="C:plasma membrane"/>
    <property type="evidence" value="ECO:0007669"/>
    <property type="project" value="UniProtKB-SubCell"/>
</dbReference>
<proteinExistence type="inferred from homology"/>
<evidence type="ECO:0000256" key="1">
    <source>
        <dbReference type="ARBA" id="ARBA00003820"/>
    </source>
</evidence>
<dbReference type="RefSeq" id="WP_200344225.1">
    <property type="nucleotide sequence ID" value="NZ_NRSJ01000002.1"/>
</dbReference>
<keyword evidence="8 14" id="KW-1133">Transmembrane helix</keyword>
<evidence type="ECO:0000256" key="14">
    <source>
        <dbReference type="SAM" id="Phobius"/>
    </source>
</evidence>
<feature type="transmembrane region" description="Helical" evidence="14">
    <location>
        <begin position="57"/>
        <end position="77"/>
    </location>
</feature>
<keyword evidence="17" id="KW-0966">Cell projection</keyword>
<dbReference type="PANTHER" id="PTHR30046">
    <property type="entry name" value="FLAGELLAR M-RING PROTEIN"/>
    <property type="match status" value="1"/>
</dbReference>
<keyword evidence="17" id="KW-0969">Cilium</keyword>
<evidence type="ECO:0000256" key="6">
    <source>
        <dbReference type="ARBA" id="ARBA00022475"/>
    </source>
</evidence>
<evidence type="ECO:0000256" key="13">
    <source>
        <dbReference type="SAM" id="MobiDB-lite"/>
    </source>
</evidence>
<dbReference type="PRINTS" id="PR01009">
    <property type="entry name" value="FLGMRINGFLIF"/>
</dbReference>
<reference evidence="17" key="2">
    <citation type="journal article" date="2020" name="Microorganisms">
        <title>Osmotic Adaptation and Compatible Solute Biosynthesis of Phototrophic Bacteria as Revealed from Genome Analyses.</title>
        <authorList>
            <person name="Imhoff J.F."/>
            <person name="Rahn T."/>
            <person name="Kunzel S."/>
            <person name="Keller A."/>
            <person name="Neulinger S.C."/>
        </authorList>
    </citation>
    <scope>NUCLEOTIDE SEQUENCE</scope>
    <source>
        <strain evidence="17">DSM 11080</strain>
    </source>
</reference>
<comment type="subunit">
    <text evidence="11">The basal body constitutes a major portion of the flagellar organelle and consists of four rings (L,P,S, and M) mounted on a central rod. The M ring is integral to the inner membrane of the cell and may be connected to the flagellar rod via the S ring. The S (supramembrane ring) lies just distal to the M ring. The L and P rings lie in the outer membrane and the periplasmic space, respectively.</text>
</comment>
<dbReference type="InterPro" id="IPR006182">
    <property type="entry name" value="FliF_N_dom"/>
</dbReference>
<evidence type="ECO:0000259" key="15">
    <source>
        <dbReference type="Pfam" id="PF01514"/>
    </source>
</evidence>
<comment type="subcellular location">
    <subcellularLocation>
        <location evidence="2 12">Bacterial flagellum basal body</location>
    </subcellularLocation>
    <subcellularLocation>
        <location evidence="3">Cell membrane</location>
        <topology evidence="3">Multi-pass membrane protein</topology>
    </subcellularLocation>
</comment>
<name>A0AAJ0U1W2_9GAMM</name>
<dbReference type="Pfam" id="PF01514">
    <property type="entry name" value="YscJ_FliF"/>
    <property type="match status" value="1"/>
</dbReference>
<dbReference type="InterPro" id="IPR045851">
    <property type="entry name" value="AMP-bd_C_sf"/>
</dbReference>
<evidence type="ECO:0000256" key="9">
    <source>
        <dbReference type="ARBA" id="ARBA00023136"/>
    </source>
</evidence>
<dbReference type="InterPro" id="IPR000067">
    <property type="entry name" value="FlgMring_FliF"/>
</dbReference>
<dbReference type="NCBIfam" id="TIGR00206">
    <property type="entry name" value="fliF"/>
    <property type="match status" value="1"/>
</dbReference>
<feature type="domain" description="Flagellar M-ring C-terminal" evidence="16">
    <location>
        <begin position="284"/>
        <end position="482"/>
    </location>
</feature>
<dbReference type="PIRSF" id="PIRSF004862">
    <property type="entry name" value="FliF"/>
    <property type="match status" value="1"/>
</dbReference>
<feature type="region of interest" description="Disordered" evidence="13">
    <location>
        <begin position="304"/>
        <end position="402"/>
    </location>
</feature>
<keyword evidence="17" id="KW-0282">Flagellum</keyword>
<feature type="region of interest" description="Disordered" evidence="13">
    <location>
        <begin position="534"/>
        <end position="584"/>
    </location>
</feature>
<evidence type="ECO:0000256" key="5">
    <source>
        <dbReference type="ARBA" id="ARBA00017949"/>
    </source>
</evidence>
<evidence type="ECO:0000256" key="12">
    <source>
        <dbReference type="PIRNR" id="PIRNR004862"/>
    </source>
</evidence>
<comment type="function">
    <text evidence="1 12">The M ring may be actively involved in energy transduction.</text>
</comment>
<dbReference type="InterPro" id="IPR043427">
    <property type="entry name" value="YscJ/FliF"/>
</dbReference>
<dbReference type="Gene3D" id="3.30.300.30">
    <property type="match status" value="1"/>
</dbReference>
<dbReference type="Pfam" id="PF08345">
    <property type="entry name" value="YscJ_FliF_C"/>
    <property type="match status" value="1"/>
</dbReference>
<dbReference type="Proteomes" id="UP001296776">
    <property type="component" value="Unassembled WGS sequence"/>
</dbReference>
<evidence type="ECO:0000313" key="18">
    <source>
        <dbReference type="Proteomes" id="UP001296776"/>
    </source>
</evidence>
<keyword evidence="10 12" id="KW-0975">Bacterial flagellum</keyword>
<feature type="compositionally biased region" description="Acidic residues" evidence="13">
    <location>
        <begin position="547"/>
        <end position="564"/>
    </location>
</feature>
<evidence type="ECO:0000256" key="11">
    <source>
        <dbReference type="ARBA" id="ARBA00025936"/>
    </source>
</evidence>
<organism evidence="17 18">
    <name type="scientific">Halochromatium glycolicum</name>
    <dbReference type="NCBI Taxonomy" id="85075"/>
    <lineage>
        <taxon>Bacteria</taxon>
        <taxon>Pseudomonadati</taxon>
        <taxon>Pseudomonadota</taxon>
        <taxon>Gammaproteobacteria</taxon>
        <taxon>Chromatiales</taxon>
        <taxon>Chromatiaceae</taxon>
        <taxon>Halochromatium</taxon>
    </lineage>
</organism>
<feature type="transmembrane region" description="Helical" evidence="14">
    <location>
        <begin position="505"/>
        <end position="524"/>
    </location>
</feature>
<dbReference type="InterPro" id="IPR013556">
    <property type="entry name" value="Flag_M-ring_C"/>
</dbReference>
<dbReference type="GO" id="GO:0003774">
    <property type="term" value="F:cytoskeletal motor activity"/>
    <property type="evidence" value="ECO:0007669"/>
    <property type="project" value="InterPro"/>
</dbReference>
<gene>
    <name evidence="17" type="ORF">CKO40_01945</name>
</gene>
<dbReference type="GO" id="GO:0071973">
    <property type="term" value="P:bacterial-type flagellum-dependent cell motility"/>
    <property type="evidence" value="ECO:0007669"/>
    <property type="project" value="InterPro"/>
</dbReference>
<comment type="similarity">
    <text evidence="4 12">Belongs to the FliF family.</text>
</comment>
<dbReference type="PANTHER" id="PTHR30046:SF0">
    <property type="entry name" value="FLAGELLAR M-RING PROTEIN"/>
    <property type="match status" value="1"/>
</dbReference>
<feature type="region of interest" description="Disordered" evidence="13">
    <location>
        <begin position="1"/>
        <end position="39"/>
    </location>
</feature>